<dbReference type="Proteomes" id="UP000285301">
    <property type="component" value="Unassembled WGS sequence"/>
</dbReference>
<dbReference type="PANTHER" id="PTHR45718">
    <property type="entry name" value="TRANSCRIPTIONAL ACTIVATOR CUBITUS INTERRUPTUS"/>
    <property type="match status" value="1"/>
</dbReference>
<evidence type="ECO:0000256" key="5">
    <source>
        <dbReference type="ARBA" id="ARBA00022833"/>
    </source>
</evidence>
<dbReference type="InterPro" id="IPR036236">
    <property type="entry name" value="Znf_C2H2_sf"/>
</dbReference>
<dbReference type="Pfam" id="PF00096">
    <property type="entry name" value="zf-C2H2"/>
    <property type="match status" value="2"/>
</dbReference>
<dbReference type="EMBL" id="NCKU01000514">
    <property type="protein sequence ID" value="RWS15228.1"/>
    <property type="molecule type" value="Genomic_DNA"/>
</dbReference>
<dbReference type="OrthoDB" id="3214149at2759"/>
<dbReference type="FunFam" id="3.30.160.60:FF:000048">
    <property type="entry name" value="GLI family zinc finger 3"/>
    <property type="match status" value="1"/>
</dbReference>
<keyword evidence="4 7" id="KW-0863">Zinc-finger</keyword>
<evidence type="ECO:0000256" key="3">
    <source>
        <dbReference type="ARBA" id="ARBA00022737"/>
    </source>
</evidence>
<dbReference type="InterPro" id="IPR056436">
    <property type="entry name" value="Znf-C2H2_ZIC1-5/GLI1-3-like"/>
</dbReference>
<dbReference type="SMART" id="SM00355">
    <property type="entry name" value="ZnF_C2H2"/>
    <property type="match status" value="4"/>
</dbReference>
<reference evidence="9 10" key="1">
    <citation type="journal article" date="2018" name="Gigascience">
        <title>Genomes of trombidid mites reveal novel predicted allergens and laterally-transferred genes associated with secondary metabolism.</title>
        <authorList>
            <person name="Dong X."/>
            <person name="Chaisiri K."/>
            <person name="Xia D."/>
            <person name="Armstrong S.D."/>
            <person name="Fang Y."/>
            <person name="Donnelly M.J."/>
            <person name="Kadowaki T."/>
            <person name="McGarry J.W."/>
            <person name="Darby A.C."/>
            <person name="Makepeace B.L."/>
        </authorList>
    </citation>
    <scope>NUCLEOTIDE SEQUENCE [LARGE SCALE GENOMIC DNA]</scope>
    <source>
        <strain evidence="9">UoL-WK</strain>
    </source>
</reference>
<dbReference type="FunFam" id="3.30.160.60:FF:000031">
    <property type="entry name" value="GLI family zinc finger 3"/>
    <property type="match status" value="1"/>
</dbReference>
<feature type="domain" description="C2H2-type" evidence="8">
    <location>
        <begin position="248"/>
        <end position="277"/>
    </location>
</feature>
<organism evidence="9 10">
    <name type="scientific">Dinothrombium tinctorium</name>
    <dbReference type="NCBI Taxonomy" id="1965070"/>
    <lineage>
        <taxon>Eukaryota</taxon>
        <taxon>Metazoa</taxon>
        <taxon>Ecdysozoa</taxon>
        <taxon>Arthropoda</taxon>
        <taxon>Chelicerata</taxon>
        <taxon>Arachnida</taxon>
        <taxon>Acari</taxon>
        <taxon>Acariformes</taxon>
        <taxon>Trombidiformes</taxon>
        <taxon>Prostigmata</taxon>
        <taxon>Anystina</taxon>
        <taxon>Parasitengona</taxon>
        <taxon>Trombidioidea</taxon>
        <taxon>Trombidiidae</taxon>
        <taxon>Dinothrombium</taxon>
    </lineage>
</organism>
<keyword evidence="10" id="KW-1185">Reference proteome</keyword>
<evidence type="ECO:0000313" key="10">
    <source>
        <dbReference type="Proteomes" id="UP000285301"/>
    </source>
</evidence>
<evidence type="ECO:0000256" key="2">
    <source>
        <dbReference type="ARBA" id="ARBA00022723"/>
    </source>
</evidence>
<sequence length="470" mass="52845">MYNLANCDYGSMRVKTEVCDDELLDLDSFYIEPNYFDFDAEKVKNNFKDIQRVDCQETICDLDANVNSQASLSSFPNAPSLCYSKDGLRAIRPIPAKTSPCLPNGNQSTTAASNYMNLDDGLSLLAIKSPTPPSIYESVLEDCISLQDSLGSVCSDNCPTAVAAKSNVMPGNFCLWKDCYIFFATQQELVSLRDEVQHIEKAHVDQRKLHGSDEFVCYWQECARALRPFNARYKLLTHMRVHSGEKPNKCTFEGCTKAFSRLENLKIHMRSHTGEKPYRCIFDGCIKAFSNSSDRAKHQRTHFDSKPYACQTPGCGKKYTDPSSLRKHMKNHLFNSSKPIHQQVHDSIAANSLTPKAQYAVQMKSFSLSESCPSFPSFRRNLASYHDEFKDFKHRSINENVSQKYLRPLSMANSYNAGAAMNSSQDVLHSNSSAAGIMSALSSIQGFTEEHFTKLFMNKTVMKSDNSAFV</sequence>
<feature type="domain" description="C2H2-type" evidence="8">
    <location>
        <begin position="220"/>
        <end position="247"/>
    </location>
</feature>
<feature type="domain" description="C2H2-type" evidence="8">
    <location>
        <begin position="278"/>
        <end position="307"/>
    </location>
</feature>
<accession>A0A443RJ01</accession>
<keyword evidence="5" id="KW-0862">Zinc</keyword>
<keyword evidence="6" id="KW-0539">Nucleus</keyword>
<dbReference type="STRING" id="1965070.A0A443RJ01"/>
<dbReference type="GO" id="GO:0005634">
    <property type="term" value="C:nucleus"/>
    <property type="evidence" value="ECO:0007669"/>
    <property type="project" value="UniProtKB-SubCell"/>
</dbReference>
<feature type="domain" description="C2H2-type" evidence="8">
    <location>
        <begin position="308"/>
        <end position="339"/>
    </location>
</feature>
<dbReference type="FunFam" id="3.30.160.60:FF:001102">
    <property type="entry name" value="Transcription factor IIIA"/>
    <property type="match status" value="1"/>
</dbReference>
<evidence type="ECO:0000313" key="9">
    <source>
        <dbReference type="EMBL" id="RWS15228.1"/>
    </source>
</evidence>
<dbReference type="GO" id="GO:0008270">
    <property type="term" value="F:zinc ion binding"/>
    <property type="evidence" value="ECO:0007669"/>
    <property type="project" value="UniProtKB-KW"/>
</dbReference>
<keyword evidence="3" id="KW-0677">Repeat</keyword>
<dbReference type="InterPro" id="IPR013087">
    <property type="entry name" value="Znf_C2H2_type"/>
</dbReference>
<dbReference type="FunFam" id="3.30.160.60:FF:000359">
    <property type="entry name" value="GLIS family zinc finger 2"/>
    <property type="match status" value="1"/>
</dbReference>
<dbReference type="PROSITE" id="PS50157">
    <property type="entry name" value="ZINC_FINGER_C2H2_2"/>
    <property type="match status" value="4"/>
</dbReference>
<evidence type="ECO:0000256" key="6">
    <source>
        <dbReference type="ARBA" id="ARBA00023242"/>
    </source>
</evidence>
<evidence type="ECO:0000259" key="8">
    <source>
        <dbReference type="PROSITE" id="PS50157"/>
    </source>
</evidence>
<dbReference type="SUPFAM" id="SSF57667">
    <property type="entry name" value="beta-beta-alpha zinc fingers"/>
    <property type="match status" value="2"/>
</dbReference>
<dbReference type="GO" id="GO:0000981">
    <property type="term" value="F:DNA-binding transcription factor activity, RNA polymerase II-specific"/>
    <property type="evidence" value="ECO:0007669"/>
    <property type="project" value="TreeGrafter"/>
</dbReference>
<keyword evidence="2" id="KW-0479">Metal-binding</keyword>
<protein>
    <recommendedName>
        <fullName evidence="8">C2H2-type domain-containing protein</fullName>
    </recommendedName>
</protein>
<dbReference type="PANTHER" id="PTHR45718:SF7">
    <property type="entry name" value="C2H2-TYPE DOMAIN-CONTAINING PROTEIN"/>
    <property type="match status" value="1"/>
</dbReference>
<dbReference type="PROSITE" id="PS00028">
    <property type="entry name" value="ZINC_FINGER_C2H2_1"/>
    <property type="match status" value="3"/>
</dbReference>
<name>A0A443RJ01_9ACAR</name>
<dbReference type="AlphaFoldDB" id="A0A443RJ01"/>
<dbReference type="GO" id="GO:0140297">
    <property type="term" value="F:DNA-binding transcription factor binding"/>
    <property type="evidence" value="ECO:0007669"/>
    <property type="project" value="UniProtKB-ARBA"/>
</dbReference>
<evidence type="ECO:0000256" key="1">
    <source>
        <dbReference type="ARBA" id="ARBA00004123"/>
    </source>
</evidence>
<dbReference type="Gene3D" id="3.30.160.60">
    <property type="entry name" value="Classic Zinc Finger"/>
    <property type="match status" value="5"/>
</dbReference>
<dbReference type="Pfam" id="PF23561">
    <property type="entry name" value="zf-C2H2_15"/>
    <property type="match status" value="1"/>
</dbReference>
<evidence type="ECO:0000256" key="4">
    <source>
        <dbReference type="ARBA" id="ARBA00022771"/>
    </source>
</evidence>
<gene>
    <name evidence="9" type="ORF">B4U79_06275</name>
</gene>
<evidence type="ECO:0000256" key="7">
    <source>
        <dbReference type="PROSITE-ProRule" id="PRU00042"/>
    </source>
</evidence>
<proteinExistence type="predicted"/>
<dbReference type="InterPro" id="IPR043359">
    <property type="entry name" value="GLI-like"/>
</dbReference>
<comment type="subcellular location">
    <subcellularLocation>
        <location evidence="1">Nucleus</location>
    </subcellularLocation>
</comment>
<comment type="caution">
    <text evidence="9">The sequence shown here is derived from an EMBL/GenBank/DDBJ whole genome shotgun (WGS) entry which is preliminary data.</text>
</comment>
<dbReference type="GO" id="GO:0000978">
    <property type="term" value="F:RNA polymerase II cis-regulatory region sequence-specific DNA binding"/>
    <property type="evidence" value="ECO:0007669"/>
    <property type="project" value="TreeGrafter"/>
</dbReference>